<dbReference type="InterPro" id="IPR004358">
    <property type="entry name" value="Sig_transdc_His_kin-like_C"/>
</dbReference>
<sequence>MSSFLDNNRADLIARCAAKVAKRPTRNASQRQLETGIPIFLEQLIQTLDAESDGDASEGVRISGPAGGEHTTVSEIRSTAMEHGKALLALEYTFDQVVHDYGDLCQAITDLAVERDAPFSIEEYRTLNRCLDNAIAAAVTEFSTQRDIATQLRQTSEGNQRLGYLMHELRNALSSGMLAAAAMKAGNLSVGGATGSVLQRSHAAMARIINRALDEVKADNAQLDTSSIFAVDEFIREAHEAGQLDAEARGLKLVALEVDPGLVVEAHRDLLLGALTNLIGNALKFTLPNTTVTLTAHAVSDRVFIEVSDHCGGLRQGDAERIFIPFSQRGDDKTGLGLGLSIARESVHADGGTLTVRNLPGHGCVFTINLPIRLQRAW</sequence>
<dbReference type="InterPro" id="IPR003594">
    <property type="entry name" value="HATPase_dom"/>
</dbReference>
<gene>
    <name evidence="6" type="ORF">HH212_22700</name>
</gene>
<dbReference type="EC" id="2.7.13.3" evidence="2"/>
<dbReference type="Proteomes" id="UP000502415">
    <property type="component" value="Chromosome"/>
</dbReference>
<dbReference type="InterPro" id="IPR036890">
    <property type="entry name" value="HATPase_C_sf"/>
</dbReference>
<evidence type="ECO:0000313" key="6">
    <source>
        <dbReference type="EMBL" id="QJE03546.1"/>
    </source>
</evidence>
<dbReference type="AlphaFoldDB" id="A0A7Z2W290"/>
<keyword evidence="7" id="KW-1185">Reference proteome</keyword>
<organism evidence="6 7">
    <name type="scientific">Massilia forsythiae</name>
    <dbReference type="NCBI Taxonomy" id="2728020"/>
    <lineage>
        <taxon>Bacteria</taxon>
        <taxon>Pseudomonadati</taxon>
        <taxon>Pseudomonadota</taxon>
        <taxon>Betaproteobacteria</taxon>
        <taxon>Burkholderiales</taxon>
        <taxon>Oxalobacteraceae</taxon>
        <taxon>Telluria group</taxon>
        <taxon>Massilia</taxon>
    </lineage>
</organism>
<evidence type="ECO:0000256" key="4">
    <source>
        <dbReference type="SAM" id="MobiDB-lite"/>
    </source>
</evidence>
<evidence type="ECO:0000256" key="2">
    <source>
        <dbReference type="ARBA" id="ARBA00012438"/>
    </source>
</evidence>
<evidence type="ECO:0000313" key="7">
    <source>
        <dbReference type="Proteomes" id="UP000502415"/>
    </source>
</evidence>
<dbReference type="SUPFAM" id="SSF55874">
    <property type="entry name" value="ATPase domain of HSP90 chaperone/DNA topoisomerase II/histidine kinase"/>
    <property type="match status" value="1"/>
</dbReference>
<dbReference type="Gene3D" id="3.30.565.10">
    <property type="entry name" value="Histidine kinase-like ATPase, C-terminal domain"/>
    <property type="match status" value="1"/>
</dbReference>
<keyword evidence="3" id="KW-0597">Phosphoprotein</keyword>
<dbReference type="PANTHER" id="PTHR43547">
    <property type="entry name" value="TWO-COMPONENT HISTIDINE KINASE"/>
    <property type="match status" value="1"/>
</dbReference>
<protein>
    <recommendedName>
        <fullName evidence="2">histidine kinase</fullName>
        <ecNumber evidence="2">2.7.13.3</ecNumber>
    </recommendedName>
</protein>
<feature type="region of interest" description="Disordered" evidence="4">
    <location>
        <begin position="52"/>
        <end position="71"/>
    </location>
</feature>
<dbReference type="SMART" id="SM00387">
    <property type="entry name" value="HATPase_c"/>
    <property type="match status" value="1"/>
</dbReference>
<dbReference type="KEGG" id="mfy:HH212_22700"/>
<keyword evidence="6" id="KW-0418">Kinase</keyword>
<comment type="catalytic activity">
    <reaction evidence="1">
        <text>ATP + protein L-histidine = ADP + protein N-phospho-L-histidine.</text>
        <dbReference type="EC" id="2.7.13.3"/>
    </reaction>
</comment>
<dbReference type="PROSITE" id="PS50109">
    <property type="entry name" value="HIS_KIN"/>
    <property type="match status" value="1"/>
</dbReference>
<keyword evidence="6" id="KW-0808">Transferase</keyword>
<dbReference type="PANTHER" id="PTHR43547:SF2">
    <property type="entry name" value="HYBRID SIGNAL TRANSDUCTION HISTIDINE KINASE C"/>
    <property type="match status" value="1"/>
</dbReference>
<evidence type="ECO:0000259" key="5">
    <source>
        <dbReference type="PROSITE" id="PS50109"/>
    </source>
</evidence>
<evidence type="ECO:0000256" key="3">
    <source>
        <dbReference type="ARBA" id="ARBA00022553"/>
    </source>
</evidence>
<dbReference type="InterPro" id="IPR005467">
    <property type="entry name" value="His_kinase_dom"/>
</dbReference>
<dbReference type="CDD" id="cd00075">
    <property type="entry name" value="HATPase"/>
    <property type="match status" value="1"/>
</dbReference>
<dbReference type="GO" id="GO:0000155">
    <property type="term" value="F:phosphorelay sensor kinase activity"/>
    <property type="evidence" value="ECO:0007669"/>
    <property type="project" value="TreeGrafter"/>
</dbReference>
<dbReference type="PRINTS" id="PR00344">
    <property type="entry name" value="BCTRLSENSOR"/>
</dbReference>
<feature type="domain" description="Histidine kinase" evidence="5">
    <location>
        <begin position="164"/>
        <end position="374"/>
    </location>
</feature>
<proteinExistence type="predicted"/>
<name>A0A7Z2W290_9BURK</name>
<dbReference type="EMBL" id="CP051685">
    <property type="protein sequence ID" value="QJE03546.1"/>
    <property type="molecule type" value="Genomic_DNA"/>
</dbReference>
<reference evidence="6 7" key="1">
    <citation type="submission" date="2020-04" db="EMBL/GenBank/DDBJ databases">
        <title>Genome sequencing of novel species.</title>
        <authorList>
            <person name="Heo J."/>
            <person name="Kim S.-J."/>
            <person name="Kim J.-S."/>
            <person name="Hong S.-B."/>
            <person name="Kwon S.-W."/>
        </authorList>
    </citation>
    <scope>NUCLEOTIDE SEQUENCE [LARGE SCALE GENOMIC DNA]</scope>
    <source>
        <strain evidence="6 7">GN2-R2</strain>
    </source>
</reference>
<evidence type="ECO:0000256" key="1">
    <source>
        <dbReference type="ARBA" id="ARBA00000085"/>
    </source>
</evidence>
<accession>A0A7Z2W290</accession>
<dbReference type="Pfam" id="PF02518">
    <property type="entry name" value="HATPase_c"/>
    <property type="match status" value="1"/>
</dbReference>